<comment type="pathway">
    <text evidence="2">Purine metabolism; 3',5'-cyclic di-GMP biosynthesis.</text>
</comment>
<evidence type="ECO:0000256" key="4">
    <source>
        <dbReference type="ARBA" id="ARBA00023134"/>
    </source>
</evidence>
<dbReference type="CDD" id="cd01949">
    <property type="entry name" value="GGDEF"/>
    <property type="match status" value="1"/>
</dbReference>
<feature type="domain" description="GGDEF" evidence="7">
    <location>
        <begin position="328"/>
        <end position="465"/>
    </location>
</feature>
<feature type="transmembrane region" description="Helical" evidence="6">
    <location>
        <begin position="189"/>
        <end position="213"/>
    </location>
</feature>
<comment type="catalytic activity">
    <reaction evidence="5">
        <text>2 GTP = 3',3'-c-di-GMP + 2 diphosphate</text>
        <dbReference type="Rhea" id="RHEA:24898"/>
        <dbReference type="ChEBI" id="CHEBI:33019"/>
        <dbReference type="ChEBI" id="CHEBI:37565"/>
        <dbReference type="ChEBI" id="CHEBI:58805"/>
        <dbReference type="EC" id="2.7.7.65"/>
    </reaction>
</comment>
<keyword evidence="6" id="KW-1133">Transmembrane helix</keyword>
<dbReference type="GO" id="GO:0052621">
    <property type="term" value="F:diguanylate cyclase activity"/>
    <property type="evidence" value="ECO:0007669"/>
    <property type="project" value="UniProtKB-EC"/>
</dbReference>
<keyword evidence="4" id="KW-0547">Nucleotide-binding</keyword>
<feature type="transmembrane region" description="Helical" evidence="6">
    <location>
        <begin position="258"/>
        <end position="280"/>
    </location>
</feature>
<accession>A0A1B7L780</accession>
<dbReference type="GO" id="GO:0005525">
    <property type="term" value="F:GTP binding"/>
    <property type="evidence" value="ECO:0007669"/>
    <property type="project" value="UniProtKB-KW"/>
</dbReference>
<evidence type="ECO:0000313" key="8">
    <source>
        <dbReference type="EMBL" id="OAT78249.1"/>
    </source>
</evidence>
<evidence type="ECO:0000256" key="5">
    <source>
        <dbReference type="ARBA" id="ARBA00034247"/>
    </source>
</evidence>
<dbReference type="Gene3D" id="3.30.70.270">
    <property type="match status" value="1"/>
</dbReference>
<dbReference type="Pfam" id="PF00990">
    <property type="entry name" value="GGDEF"/>
    <property type="match status" value="1"/>
</dbReference>
<reference evidence="9" key="1">
    <citation type="submission" date="2016-05" db="EMBL/GenBank/DDBJ databases">
        <authorList>
            <person name="Behera P."/>
            <person name="Vaishampayan P."/>
            <person name="Singh N."/>
            <person name="Raina V."/>
            <person name="Suar M."/>
            <person name="Pattnaik A."/>
            <person name="Rastogi G."/>
        </authorList>
    </citation>
    <scope>NUCLEOTIDE SEQUENCE [LARGE SCALE GENOMIC DNA]</scope>
    <source>
        <strain evidence="9">MP23</strain>
    </source>
</reference>
<dbReference type="EC" id="2.7.7.65" evidence="3"/>
<keyword evidence="4" id="KW-0342">GTP-binding</keyword>
<keyword evidence="9" id="KW-1185">Reference proteome</keyword>
<keyword evidence="6" id="KW-0472">Membrane</keyword>
<dbReference type="SMART" id="SM00267">
    <property type="entry name" value="GGDEF"/>
    <property type="match status" value="1"/>
</dbReference>
<dbReference type="PANTHER" id="PTHR45138">
    <property type="entry name" value="REGULATORY COMPONENTS OF SENSORY TRANSDUCTION SYSTEM"/>
    <property type="match status" value="1"/>
</dbReference>
<dbReference type="STRING" id="1691903.A9B99_00460"/>
<evidence type="ECO:0000259" key="7">
    <source>
        <dbReference type="PROSITE" id="PS50887"/>
    </source>
</evidence>
<keyword evidence="6" id="KW-0812">Transmembrane</keyword>
<gene>
    <name evidence="8" type="ORF">A9B99_00460</name>
</gene>
<dbReference type="InterPro" id="IPR043128">
    <property type="entry name" value="Rev_trsase/Diguanyl_cyclase"/>
</dbReference>
<dbReference type="InterPro" id="IPR050469">
    <property type="entry name" value="Diguanylate_Cyclase"/>
</dbReference>
<feature type="transmembrane region" description="Helical" evidence="6">
    <location>
        <begin position="63"/>
        <end position="79"/>
    </location>
</feature>
<feature type="transmembrane region" description="Helical" evidence="6">
    <location>
        <begin position="225"/>
        <end position="246"/>
    </location>
</feature>
<dbReference type="GO" id="GO:0043709">
    <property type="term" value="P:cell adhesion involved in single-species biofilm formation"/>
    <property type="evidence" value="ECO:0007669"/>
    <property type="project" value="TreeGrafter"/>
</dbReference>
<dbReference type="EMBL" id="LYRP01000001">
    <property type="protein sequence ID" value="OAT78249.1"/>
    <property type="molecule type" value="Genomic_DNA"/>
</dbReference>
<comment type="caution">
    <text evidence="8">The sequence shown here is derived from an EMBL/GenBank/DDBJ whole genome shotgun (WGS) entry which is preliminary data.</text>
</comment>
<evidence type="ECO:0000256" key="1">
    <source>
        <dbReference type="ARBA" id="ARBA00001946"/>
    </source>
</evidence>
<feature type="transmembrane region" description="Helical" evidence="6">
    <location>
        <begin position="124"/>
        <end position="146"/>
    </location>
</feature>
<name>A0A1B7L780_9ENTR</name>
<feature type="transmembrane region" description="Helical" evidence="6">
    <location>
        <begin position="35"/>
        <end position="56"/>
    </location>
</feature>
<evidence type="ECO:0000256" key="2">
    <source>
        <dbReference type="ARBA" id="ARBA00004665"/>
    </source>
</evidence>
<feature type="transmembrane region" description="Helical" evidence="6">
    <location>
        <begin position="12"/>
        <end position="29"/>
    </location>
</feature>
<dbReference type="AlphaFoldDB" id="A0A1B7L780"/>
<dbReference type="GO" id="GO:0005886">
    <property type="term" value="C:plasma membrane"/>
    <property type="evidence" value="ECO:0007669"/>
    <property type="project" value="TreeGrafter"/>
</dbReference>
<dbReference type="OrthoDB" id="9812260at2"/>
<dbReference type="Proteomes" id="UP000078225">
    <property type="component" value="Unassembled WGS sequence"/>
</dbReference>
<dbReference type="InterPro" id="IPR029787">
    <property type="entry name" value="Nucleotide_cyclase"/>
</dbReference>
<dbReference type="InterPro" id="IPR000160">
    <property type="entry name" value="GGDEF_dom"/>
</dbReference>
<sequence>MAKNRFLSREKPLTSAVSLFVITTVFYFFGASLRVVEALSLFWPLNAVLAAVFIRYPFLNNPFYYALCYAAMIIYDGVTTSWGTASLLINFSNMVFIITVSLLVQREKRRSTIASPLPVHALSLFNYCIFAAALCALFGAVGSMPVDRHAFYPLFADWFSEQFSTGVLILPCLLSMARPQWPRLSLENLYPLLGVVVCMVASVGIGGAGSLAFPLPALIWCATRYPLPFVCLITLITGMTEIVLVANSIIEIHMTSPLYVNQMFSARLGIATIALCPLMVSVSVETINALVRKASRRADYDYLTQVLSRSGIYEKLRNESDCLAPSNRQLAVILLDIDHFKNINDTWGHDCGDKILAEFAAVVNKVVGDKGWFARMGGEEFVIVCPAMSNADAILLGHQIRERVEQHQFAWKNHIHHITVSLGLSWTACASASLEACFNAQMTEADRYLYQAKQYGRNQLCAQNVPVMGRAAS</sequence>
<dbReference type="GO" id="GO:1902201">
    <property type="term" value="P:negative regulation of bacterial-type flagellum-dependent cell motility"/>
    <property type="evidence" value="ECO:0007669"/>
    <property type="project" value="TreeGrafter"/>
</dbReference>
<evidence type="ECO:0000256" key="3">
    <source>
        <dbReference type="ARBA" id="ARBA00012528"/>
    </source>
</evidence>
<dbReference type="RefSeq" id="WP_064593531.1">
    <property type="nucleotide sequence ID" value="NZ_CP134782.1"/>
</dbReference>
<proteinExistence type="predicted"/>
<dbReference type="FunFam" id="3.30.70.270:FF:000001">
    <property type="entry name" value="Diguanylate cyclase domain protein"/>
    <property type="match status" value="1"/>
</dbReference>
<feature type="transmembrane region" description="Helical" evidence="6">
    <location>
        <begin position="85"/>
        <end position="104"/>
    </location>
</feature>
<protein>
    <recommendedName>
        <fullName evidence="3">diguanylate cyclase</fullName>
        <ecNumber evidence="3">2.7.7.65</ecNumber>
    </recommendedName>
</protein>
<dbReference type="PANTHER" id="PTHR45138:SF9">
    <property type="entry name" value="DIGUANYLATE CYCLASE DGCM-RELATED"/>
    <property type="match status" value="1"/>
</dbReference>
<dbReference type="NCBIfam" id="TIGR00254">
    <property type="entry name" value="GGDEF"/>
    <property type="match status" value="1"/>
</dbReference>
<comment type="cofactor">
    <cofactor evidence="1">
        <name>Mg(2+)</name>
        <dbReference type="ChEBI" id="CHEBI:18420"/>
    </cofactor>
</comment>
<organism evidence="8 9">
    <name type="scientific">Mangrovibacter phragmitis</name>
    <dbReference type="NCBI Taxonomy" id="1691903"/>
    <lineage>
        <taxon>Bacteria</taxon>
        <taxon>Pseudomonadati</taxon>
        <taxon>Pseudomonadota</taxon>
        <taxon>Gammaproteobacteria</taxon>
        <taxon>Enterobacterales</taxon>
        <taxon>Enterobacteriaceae</taxon>
        <taxon>Mangrovibacter</taxon>
    </lineage>
</organism>
<dbReference type="PROSITE" id="PS50887">
    <property type="entry name" value="GGDEF"/>
    <property type="match status" value="1"/>
</dbReference>
<evidence type="ECO:0000256" key="6">
    <source>
        <dbReference type="SAM" id="Phobius"/>
    </source>
</evidence>
<evidence type="ECO:0000313" key="9">
    <source>
        <dbReference type="Proteomes" id="UP000078225"/>
    </source>
</evidence>
<dbReference type="SUPFAM" id="SSF55073">
    <property type="entry name" value="Nucleotide cyclase"/>
    <property type="match status" value="1"/>
</dbReference>